<dbReference type="PIRSF" id="PIRSF006205">
    <property type="entry name" value="Dxp_reductismrs"/>
    <property type="match status" value="1"/>
</dbReference>
<feature type="binding site" evidence="12">
    <location>
        <position position="124"/>
    </location>
    <ligand>
        <name>NADPH</name>
        <dbReference type="ChEBI" id="CHEBI:57783"/>
    </ligand>
</feature>
<feature type="binding site" evidence="12">
    <location>
        <position position="37"/>
    </location>
    <ligand>
        <name>NADPH</name>
        <dbReference type="ChEBI" id="CHEBI:57783"/>
    </ligand>
</feature>
<feature type="binding site" evidence="12">
    <location>
        <position position="36"/>
    </location>
    <ligand>
        <name>NADPH</name>
        <dbReference type="ChEBI" id="CHEBI:57783"/>
    </ligand>
</feature>
<keyword evidence="7 12" id="KW-0560">Oxidoreductase</keyword>
<keyword evidence="16" id="KW-0413">Isomerase</keyword>
<dbReference type="Gene3D" id="1.10.1740.10">
    <property type="match status" value="1"/>
</dbReference>
<dbReference type="FunFam" id="3.40.50.720:FF:000045">
    <property type="entry name" value="1-deoxy-D-xylulose 5-phosphate reductoisomerase"/>
    <property type="match status" value="1"/>
</dbReference>
<evidence type="ECO:0000256" key="10">
    <source>
        <dbReference type="ARBA" id="ARBA00048543"/>
    </source>
</evidence>
<feature type="binding site" evidence="12">
    <location>
        <position position="150"/>
    </location>
    <ligand>
        <name>Mn(2+)</name>
        <dbReference type="ChEBI" id="CHEBI:29035"/>
    </ligand>
</feature>
<keyword evidence="9 12" id="KW-0414">Isoprene biosynthesis</keyword>
<dbReference type="Pfam" id="PF13288">
    <property type="entry name" value="DXPR_C"/>
    <property type="match status" value="1"/>
</dbReference>
<dbReference type="GO" id="GO:0070402">
    <property type="term" value="F:NADPH binding"/>
    <property type="evidence" value="ECO:0007669"/>
    <property type="project" value="InterPro"/>
</dbReference>
<evidence type="ECO:0000256" key="12">
    <source>
        <dbReference type="HAMAP-Rule" id="MF_00183"/>
    </source>
</evidence>
<evidence type="ECO:0000256" key="2">
    <source>
        <dbReference type="ARBA" id="ARBA00005094"/>
    </source>
</evidence>
<evidence type="ECO:0000256" key="1">
    <source>
        <dbReference type="ARBA" id="ARBA00001941"/>
    </source>
</evidence>
<dbReference type="NCBIfam" id="TIGR00243">
    <property type="entry name" value="Dxr"/>
    <property type="match status" value="1"/>
</dbReference>
<feature type="binding site" evidence="12">
    <location>
        <position position="217"/>
    </location>
    <ligand>
        <name>1-deoxy-D-xylulose 5-phosphate</name>
        <dbReference type="ChEBI" id="CHEBI:57792"/>
    </ligand>
</feature>
<evidence type="ECO:0000256" key="5">
    <source>
        <dbReference type="ARBA" id="ARBA00022723"/>
    </source>
</evidence>
<evidence type="ECO:0000256" key="9">
    <source>
        <dbReference type="ARBA" id="ARBA00023229"/>
    </source>
</evidence>
<dbReference type="GO" id="GO:0016853">
    <property type="term" value="F:isomerase activity"/>
    <property type="evidence" value="ECO:0007669"/>
    <property type="project" value="UniProtKB-KW"/>
</dbReference>
<keyword evidence="8 12" id="KW-0464">Manganese</keyword>
<dbReference type="InterPro" id="IPR003821">
    <property type="entry name" value="DXP_reductoisomerase"/>
</dbReference>
<dbReference type="GO" id="GO:0030145">
    <property type="term" value="F:manganese ion binding"/>
    <property type="evidence" value="ECO:0007669"/>
    <property type="project" value="TreeGrafter"/>
</dbReference>
<feature type="domain" description="1-deoxy-D-xylulose 5-phosphate reductoisomerase N-terminal" evidence="13">
    <location>
        <begin position="4"/>
        <end position="132"/>
    </location>
</feature>
<proteinExistence type="inferred from homology"/>
<comment type="catalytic activity">
    <reaction evidence="10">
        <text>2-C-methyl-D-erythritol 4-phosphate + NADP(+) = 1-deoxy-D-xylulose 5-phosphate + NADPH + H(+)</text>
        <dbReference type="Rhea" id="RHEA:13717"/>
        <dbReference type="ChEBI" id="CHEBI:15378"/>
        <dbReference type="ChEBI" id="CHEBI:57783"/>
        <dbReference type="ChEBI" id="CHEBI:57792"/>
        <dbReference type="ChEBI" id="CHEBI:58262"/>
        <dbReference type="ChEBI" id="CHEBI:58349"/>
        <dbReference type="EC" id="1.1.1.267"/>
    </reaction>
    <physiologicalReaction direction="right-to-left" evidence="10">
        <dbReference type="Rhea" id="RHEA:13719"/>
    </physiologicalReaction>
</comment>
<dbReference type="GO" id="GO:0051484">
    <property type="term" value="P:isopentenyl diphosphate biosynthetic process, methylerythritol 4-phosphate pathway involved in terpenoid biosynthetic process"/>
    <property type="evidence" value="ECO:0007669"/>
    <property type="project" value="TreeGrafter"/>
</dbReference>
<evidence type="ECO:0000259" key="13">
    <source>
        <dbReference type="Pfam" id="PF02670"/>
    </source>
</evidence>
<dbReference type="STRING" id="1833852.B0537_09765"/>
<dbReference type="GO" id="GO:0030604">
    <property type="term" value="F:1-deoxy-D-xylulose-5-phosphate reductoisomerase activity"/>
    <property type="evidence" value="ECO:0007669"/>
    <property type="project" value="UniProtKB-UniRule"/>
</dbReference>
<dbReference type="Proteomes" id="UP000189464">
    <property type="component" value="Chromosome"/>
</dbReference>
<feature type="binding site" evidence="12">
    <location>
        <position position="10"/>
    </location>
    <ligand>
        <name>NADPH</name>
        <dbReference type="ChEBI" id="CHEBI:57783"/>
    </ligand>
</feature>
<keyword evidence="12" id="KW-0460">Magnesium</keyword>
<keyword evidence="5 12" id="KW-0479">Metal-binding</keyword>
<dbReference type="SUPFAM" id="SSF51735">
    <property type="entry name" value="NAD(P)-binding Rossmann-fold domains"/>
    <property type="match status" value="1"/>
</dbReference>
<feature type="binding site" evidence="12">
    <location>
        <position position="11"/>
    </location>
    <ligand>
        <name>NADPH</name>
        <dbReference type="ChEBI" id="CHEBI:57783"/>
    </ligand>
</feature>
<dbReference type="InterPro" id="IPR026877">
    <property type="entry name" value="DXPR_C"/>
</dbReference>
<sequence length="386" mass="42542">MIKIAILGSTGSIGRQTLEVVDRFPEELRVVALAAGKNRQPFLEQCLQYRPLIVSLATEEDAKWLKAALAEQNYYPEVHFGLDGLVRVATCEEATVVVTALSGAIGLRPTCAAIKANKQIALANKETLVAAGEYVTKLASEHQIQILPVDSEHSAIWQCLHGEEKTSVRRIILTASGGPFRQMARADLAKVTPQMALKHPNWTMGQKITIDSATLMNKGLEVIEARWLFNLDYSDIDVVVHPQSIIHSLVEYGDGSMLAHLGMPDMRIPIQYALSYPKRWFNDLPRLNLTELKGLTFEEPDLERFPALALAYQAGKQGGAAPAVLNAANEIAVHAFLAGRIGFMQIPEIVEKVLENHKPTGINNLEEILAIDQWARNEAARIISNC</sequence>
<evidence type="ECO:0000256" key="3">
    <source>
        <dbReference type="ARBA" id="ARBA00006825"/>
    </source>
</evidence>
<feature type="binding site" evidence="12">
    <location>
        <position position="221"/>
    </location>
    <ligand>
        <name>1-deoxy-D-xylulose 5-phosphate</name>
        <dbReference type="ChEBI" id="CHEBI:57792"/>
    </ligand>
</feature>
<dbReference type="SUPFAM" id="SSF69055">
    <property type="entry name" value="1-deoxy-D-xylulose-5-phosphate reductoisomerase, C-terminal domain"/>
    <property type="match status" value="1"/>
</dbReference>
<dbReference type="Gene3D" id="3.40.50.720">
    <property type="entry name" value="NAD(P)-binding Rossmann-like Domain"/>
    <property type="match status" value="1"/>
</dbReference>
<feature type="binding site" evidence="12">
    <location>
        <position position="212"/>
    </location>
    <ligand>
        <name>1-deoxy-D-xylulose 5-phosphate</name>
        <dbReference type="ChEBI" id="CHEBI:57792"/>
    </ligand>
</feature>
<evidence type="ECO:0000259" key="15">
    <source>
        <dbReference type="Pfam" id="PF13288"/>
    </source>
</evidence>
<reference evidence="16 17" key="1">
    <citation type="journal article" date="2016" name="Int. J. Syst. Evol. Microbiol.">
        <title>Desulfotomaculum ferrireducens sp. nov., a moderately thermophilic sulfate-reducing and dissimilatory Fe(III)-reducing bacterium isolated from compost.</title>
        <authorList>
            <person name="Yang G."/>
            <person name="Guo J."/>
            <person name="Zhuang L."/>
            <person name="Yuan Y."/>
            <person name="Zhou S."/>
        </authorList>
    </citation>
    <scope>NUCLEOTIDE SEQUENCE [LARGE SCALE GENOMIC DNA]</scope>
    <source>
        <strain evidence="16 17">GSS09</strain>
    </source>
</reference>
<dbReference type="EMBL" id="CP019698">
    <property type="protein sequence ID" value="AQS59351.1"/>
    <property type="molecule type" value="Genomic_DNA"/>
</dbReference>
<dbReference type="InterPro" id="IPR036291">
    <property type="entry name" value="NAD(P)-bd_dom_sf"/>
</dbReference>
<feature type="binding site" evidence="12">
    <location>
        <position position="176"/>
    </location>
    <ligand>
        <name>1-deoxy-D-xylulose 5-phosphate</name>
        <dbReference type="ChEBI" id="CHEBI:57792"/>
    </ligand>
</feature>
<dbReference type="FunFam" id="1.10.1740.10:FF:000004">
    <property type="entry name" value="1-deoxy-D-xylulose 5-phosphate reductoisomerase"/>
    <property type="match status" value="1"/>
</dbReference>
<feature type="binding site" evidence="12">
    <location>
        <position position="38"/>
    </location>
    <ligand>
        <name>NADPH</name>
        <dbReference type="ChEBI" id="CHEBI:57783"/>
    </ligand>
</feature>
<dbReference type="KEGG" id="dfg:B0537_09765"/>
<dbReference type="HAMAP" id="MF_00183">
    <property type="entry name" value="DXP_reductoisom"/>
    <property type="match status" value="1"/>
</dbReference>
<feature type="binding site" evidence="12">
    <location>
        <position position="152"/>
    </location>
    <ligand>
        <name>1-deoxy-D-xylulose 5-phosphate</name>
        <dbReference type="ChEBI" id="CHEBI:57792"/>
    </ligand>
</feature>
<organism evidence="16 17">
    <name type="scientific">Desulforamulus ferrireducens</name>
    <dbReference type="NCBI Taxonomy" id="1833852"/>
    <lineage>
        <taxon>Bacteria</taxon>
        <taxon>Bacillati</taxon>
        <taxon>Bacillota</taxon>
        <taxon>Clostridia</taxon>
        <taxon>Eubacteriales</taxon>
        <taxon>Peptococcaceae</taxon>
        <taxon>Desulforamulus</taxon>
    </lineage>
</organism>
<feature type="binding site" evidence="12">
    <location>
        <position position="218"/>
    </location>
    <ligand>
        <name>1-deoxy-D-xylulose 5-phosphate</name>
        <dbReference type="ChEBI" id="CHEBI:57792"/>
    </ligand>
</feature>
<comment type="cofactor">
    <cofactor evidence="12">
        <name>Mg(2+)</name>
        <dbReference type="ChEBI" id="CHEBI:18420"/>
    </cofactor>
    <cofactor evidence="12">
        <name>Mn(2+)</name>
        <dbReference type="ChEBI" id="CHEBI:29035"/>
    </cofactor>
</comment>
<feature type="binding site" evidence="12">
    <location>
        <position position="13"/>
    </location>
    <ligand>
        <name>NADPH</name>
        <dbReference type="ChEBI" id="CHEBI:57783"/>
    </ligand>
</feature>
<dbReference type="SUPFAM" id="SSF55347">
    <property type="entry name" value="Glyceraldehyde-3-phosphate dehydrogenase-like, C-terminal domain"/>
    <property type="match status" value="1"/>
</dbReference>
<dbReference type="EC" id="1.1.1.267" evidence="4 12"/>
<feature type="binding site" evidence="12">
    <location>
        <position position="126"/>
    </location>
    <ligand>
        <name>NADPH</name>
        <dbReference type="ChEBI" id="CHEBI:57783"/>
    </ligand>
</feature>
<dbReference type="RefSeq" id="WP_077714420.1">
    <property type="nucleotide sequence ID" value="NZ_CP019698.1"/>
</dbReference>
<dbReference type="Pfam" id="PF02670">
    <property type="entry name" value="DXP_reductoisom"/>
    <property type="match status" value="1"/>
</dbReference>
<feature type="binding site" evidence="12">
    <location>
        <position position="125"/>
    </location>
    <ligand>
        <name>1-deoxy-D-xylulose 5-phosphate</name>
        <dbReference type="ChEBI" id="CHEBI:57792"/>
    </ligand>
</feature>
<accession>A0A1S6IX48</accession>
<feature type="binding site" evidence="12">
    <location>
        <position position="152"/>
    </location>
    <ligand>
        <name>Mn(2+)</name>
        <dbReference type="ChEBI" id="CHEBI:29035"/>
    </ligand>
</feature>
<evidence type="ECO:0000256" key="4">
    <source>
        <dbReference type="ARBA" id="ARBA00012366"/>
    </source>
</evidence>
<comment type="cofactor">
    <cofactor evidence="1">
        <name>Co(2+)</name>
        <dbReference type="ChEBI" id="CHEBI:48828"/>
    </cofactor>
</comment>
<comment type="similarity">
    <text evidence="3 12">Belongs to the DXR family.</text>
</comment>
<evidence type="ECO:0000313" key="16">
    <source>
        <dbReference type="EMBL" id="AQS59351.1"/>
    </source>
</evidence>
<dbReference type="UniPathway" id="UPA00056">
    <property type="reaction ID" value="UER00092"/>
</dbReference>
<dbReference type="PANTHER" id="PTHR30525">
    <property type="entry name" value="1-DEOXY-D-XYLULOSE 5-PHOSPHATE REDUCTOISOMERASE"/>
    <property type="match status" value="1"/>
</dbReference>
<keyword evidence="6 12" id="KW-0521">NADP</keyword>
<evidence type="ECO:0000256" key="6">
    <source>
        <dbReference type="ARBA" id="ARBA00022857"/>
    </source>
</evidence>
<feature type="domain" description="DXP reductoisomerase C-terminal" evidence="15">
    <location>
        <begin position="261"/>
        <end position="377"/>
    </location>
</feature>
<evidence type="ECO:0000313" key="17">
    <source>
        <dbReference type="Proteomes" id="UP000189464"/>
    </source>
</evidence>
<evidence type="ECO:0000259" key="14">
    <source>
        <dbReference type="Pfam" id="PF08436"/>
    </source>
</evidence>
<comment type="function">
    <text evidence="12">Catalyzes the NADPH-dependent rearrangement and reduction of 1-deoxy-D-xylulose-5-phosphate (DXP) to 2-C-methyl-D-erythritol 4-phosphate (MEP).</text>
</comment>
<dbReference type="OrthoDB" id="9806546at2"/>
<feature type="binding site" evidence="12">
    <location>
        <position position="199"/>
    </location>
    <ligand>
        <name>1-deoxy-D-xylulose 5-phosphate</name>
        <dbReference type="ChEBI" id="CHEBI:57792"/>
    </ligand>
</feature>
<dbReference type="AlphaFoldDB" id="A0A1S6IX48"/>
<feature type="domain" description="1-deoxy-D-xylulose 5-phosphate reductoisomerase C-terminal" evidence="14">
    <location>
        <begin position="146"/>
        <end position="229"/>
    </location>
</feature>
<dbReference type="NCBIfam" id="NF009114">
    <property type="entry name" value="PRK12464.1"/>
    <property type="match status" value="1"/>
</dbReference>
<feature type="binding site" evidence="12">
    <location>
        <position position="221"/>
    </location>
    <ligand>
        <name>Mn(2+)</name>
        <dbReference type="ChEBI" id="CHEBI:29035"/>
    </ligand>
</feature>
<dbReference type="InterPro" id="IPR036169">
    <property type="entry name" value="DXPR_C_sf"/>
</dbReference>
<evidence type="ECO:0000256" key="11">
    <source>
        <dbReference type="ARBA" id="ARBA00071224"/>
    </source>
</evidence>
<feature type="binding site" evidence="12">
    <location>
        <position position="12"/>
    </location>
    <ligand>
        <name>NADPH</name>
        <dbReference type="ChEBI" id="CHEBI:57783"/>
    </ligand>
</feature>
<gene>
    <name evidence="12" type="primary">dxr</name>
    <name evidence="16" type="ORF">B0537_09765</name>
</gene>
<evidence type="ECO:0000256" key="7">
    <source>
        <dbReference type="ARBA" id="ARBA00023002"/>
    </source>
</evidence>
<protein>
    <recommendedName>
        <fullName evidence="11 12">1-deoxy-D-xylulose 5-phosphate reductoisomerase</fullName>
        <shortName evidence="12">DXP reductoisomerase</shortName>
        <ecNumber evidence="4 12">1.1.1.267</ecNumber>
    </recommendedName>
    <alternativeName>
        <fullName evidence="12">1-deoxyxylulose-5-phosphate reductoisomerase</fullName>
    </alternativeName>
    <alternativeName>
        <fullName evidence="12">2-C-methyl-D-erythritol 4-phosphate synthase</fullName>
    </alternativeName>
</protein>
<keyword evidence="17" id="KW-1185">Reference proteome</keyword>
<feature type="binding site" evidence="12">
    <location>
        <position position="205"/>
    </location>
    <ligand>
        <name>NADPH</name>
        <dbReference type="ChEBI" id="CHEBI:57783"/>
    </ligand>
</feature>
<dbReference type="Pfam" id="PF08436">
    <property type="entry name" value="DXP_redisom_C"/>
    <property type="match status" value="1"/>
</dbReference>
<dbReference type="PANTHER" id="PTHR30525:SF0">
    <property type="entry name" value="1-DEOXY-D-XYLULOSE 5-PHOSPHATE REDUCTOISOMERASE, CHLOROPLASTIC"/>
    <property type="match status" value="1"/>
</dbReference>
<evidence type="ECO:0000256" key="8">
    <source>
        <dbReference type="ARBA" id="ARBA00023211"/>
    </source>
</evidence>
<feature type="binding site" evidence="12">
    <location>
        <position position="151"/>
    </location>
    <ligand>
        <name>1-deoxy-D-xylulose 5-phosphate</name>
        <dbReference type="ChEBI" id="CHEBI:57792"/>
    </ligand>
</feature>
<dbReference type="InterPro" id="IPR013512">
    <property type="entry name" value="DXP_reductoisomerase_N"/>
</dbReference>
<dbReference type="InterPro" id="IPR013644">
    <property type="entry name" value="DXP_reductoisomerase_C"/>
</dbReference>
<comment type="pathway">
    <text evidence="2 12">Isoprenoid biosynthesis; isopentenyl diphosphate biosynthesis via DXP pathway; isopentenyl diphosphate from 1-deoxy-D-xylulose 5-phosphate: step 1/6.</text>
</comment>
<name>A0A1S6IX48_9FIRM</name>